<dbReference type="RefSeq" id="WP_311019990.1">
    <property type="nucleotide sequence ID" value="NZ_JAUHGG010000003.1"/>
</dbReference>
<proteinExistence type="predicted"/>
<dbReference type="Proteomes" id="UP001253193">
    <property type="component" value="Unassembled WGS sequence"/>
</dbReference>
<evidence type="ECO:0000313" key="1">
    <source>
        <dbReference type="EMBL" id="MDS1821136.1"/>
    </source>
</evidence>
<protein>
    <submittedName>
        <fullName evidence="1">Uncharacterized protein</fullName>
    </submittedName>
</protein>
<gene>
    <name evidence="1" type="ORF">QX249_10730</name>
</gene>
<reference evidence="1" key="1">
    <citation type="submission" date="2023-06" db="EMBL/GenBank/DDBJ databases">
        <title>Genomic Diversity of Vibrio spp. and Metagenomic Analysis of Pathogens in Florida Gulf Coastal Waters Following Hurricane Ian.</title>
        <authorList>
            <person name="Brumfield K.D."/>
        </authorList>
    </citation>
    <scope>NUCLEOTIDE SEQUENCE</scope>
    <source>
        <strain evidence="1">WBS2B-138</strain>
    </source>
</reference>
<sequence length="144" mass="16495">MTVFNEDYTLLEGVSLISDSRRYDFAHMGNSNDVESARIIDPVRIPNAKMRFDRFCEKQSTLLRRAEPNVFRRPDEVEKIENQTIKCFSNAVSKDFPEAITLDEAKEIASKHGVSNYLNNITSEPLLKRDSPAEKYSGGFKMKL</sequence>
<comment type="caution">
    <text evidence="1">The sequence shown here is derived from an EMBL/GenBank/DDBJ whole genome shotgun (WGS) entry which is preliminary data.</text>
</comment>
<dbReference type="AlphaFoldDB" id="A0AAW8Q013"/>
<evidence type="ECO:0000313" key="2">
    <source>
        <dbReference type="Proteomes" id="UP001253193"/>
    </source>
</evidence>
<name>A0AAW8Q013_VIBPH</name>
<organism evidence="1 2">
    <name type="scientific">Vibrio parahaemolyticus</name>
    <dbReference type="NCBI Taxonomy" id="670"/>
    <lineage>
        <taxon>Bacteria</taxon>
        <taxon>Pseudomonadati</taxon>
        <taxon>Pseudomonadota</taxon>
        <taxon>Gammaproteobacteria</taxon>
        <taxon>Vibrionales</taxon>
        <taxon>Vibrionaceae</taxon>
        <taxon>Vibrio</taxon>
    </lineage>
</organism>
<accession>A0AAW8Q013</accession>
<dbReference type="EMBL" id="JAUHGG010000003">
    <property type="protein sequence ID" value="MDS1821136.1"/>
    <property type="molecule type" value="Genomic_DNA"/>
</dbReference>